<evidence type="ECO:0000313" key="3">
    <source>
        <dbReference type="Proteomes" id="UP000266673"/>
    </source>
</evidence>
<keyword evidence="1" id="KW-0472">Membrane</keyword>
<gene>
    <name evidence="2" type="ORF">C2G38_2117981</name>
</gene>
<dbReference type="EMBL" id="QKWP01001954">
    <property type="protein sequence ID" value="RIB05601.1"/>
    <property type="molecule type" value="Genomic_DNA"/>
</dbReference>
<evidence type="ECO:0000256" key="1">
    <source>
        <dbReference type="SAM" id="Phobius"/>
    </source>
</evidence>
<keyword evidence="3" id="KW-1185">Reference proteome</keyword>
<organism evidence="2 3">
    <name type="scientific">Gigaspora rosea</name>
    <dbReference type="NCBI Taxonomy" id="44941"/>
    <lineage>
        <taxon>Eukaryota</taxon>
        <taxon>Fungi</taxon>
        <taxon>Fungi incertae sedis</taxon>
        <taxon>Mucoromycota</taxon>
        <taxon>Glomeromycotina</taxon>
        <taxon>Glomeromycetes</taxon>
        <taxon>Diversisporales</taxon>
        <taxon>Gigasporaceae</taxon>
        <taxon>Gigaspora</taxon>
    </lineage>
</organism>
<comment type="caution">
    <text evidence="2">The sequence shown here is derived from an EMBL/GenBank/DDBJ whole genome shotgun (WGS) entry which is preliminary data.</text>
</comment>
<name>A0A397U7B8_9GLOM</name>
<dbReference type="Proteomes" id="UP000266673">
    <property type="component" value="Unassembled WGS sequence"/>
</dbReference>
<accession>A0A397U7B8</accession>
<evidence type="ECO:0000313" key="2">
    <source>
        <dbReference type="EMBL" id="RIB05601.1"/>
    </source>
</evidence>
<feature type="transmembrane region" description="Helical" evidence="1">
    <location>
        <begin position="12"/>
        <end position="30"/>
    </location>
</feature>
<dbReference type="AlphaFoldDB" id="A0A397U7B8"/>
<sequence>MLLVLTRFKQDINRITAELYAAPVFFFSLFQISKNRYKKKYYSIYLAHFFFIHAIDSISKRKKIHV</sequence>
<keyword evidence="1" id="KW-0812">Transmembrane</keyword>
<keyword evidence="1" id="KW-1133">Transmembrane helix</keyword>
<reference evidence="2 3" key="1">
    <citation type="submission" date="2018-06" db="EMBL/GenBank/DDBJ databases">
        <title>Comparative genomics reveals the genomic features of Rhizophagus irregularis, R. cerebriforme, R. diaphanum and Gigaspora rosea, and their symbiotic lifestyle signature.</title>
        <authorList>
            <person name="Morin E."/>
            <person name="San Clemente H."/>
            <person name="Chen E.C.H."/>
            <person name="De La Providencia I."/>
            <person name="Hainaut M."/>
            <person name="Kuo A."/>
            <person name="Kohler A."/>
            <person name="Murat C."/>
            <person name="Tang N."/>
            <person name="Roy S."/>
            <person name="Loubradou J."/>
            <person name="Henrissat B."/>
            <person name="Grigoriev I.V."/>
            <person name="Corradi N."/>
            <person name="Roux C."/>
            <person name="Martin F.M."/>
        </authorList>
    </citation>
    <scope>NUCLEOTIDE SEQUENCE [LARGE SCALE GENOMIC DNA]</scope>
    <source>
        <strain evidence="2 3">DAOM 194757</strain>
    </source>
</reference>
<proteinExistence type="predicted"/>
<protein>
    <submittedName>
        <fullName evidence="2">Uncharacterized protein</fullName>
    </submittedName>
</protein>